<protein>
    <recommendedName>
        <fullName evidence="4">Zinc knuckle CX2CX4HX4C domain-containing protein</fullName>
    </recommendedName>
</protein>
<dbReference type="InterPro" id="IPR040256">
    <property type="entry name" value="At4g02000-like"/>
</dbReference>
<accession>A0AAP0WZ11</accession>
<evidence type="ECO:0008006" key="4">
    <source>
        <dbReference type="Google" id="ProtNLM"/>
    </source>
</evidence>
<feature type="region of interest" description="Disordered" evidence="1">
    <location>
        <begin position="1"/>
        <end position="43"/>
    </location>
</feature>
<dbReference type="PANTHER" id="PTHR31286:SF60">
    <property type="entry name" value="PROTEIN, PUTATIVE-RELATED"/>
    <property type="match status" value="1"/>
</dbReference>
<evidence type="ECO:0000256" key="1">
    <source>
        <dbReference type="SAM" id="MobiDB-lite"/>
    </source>
</evidence>
<evidence type="ECO:0000313" key="3">
    <source>
        <dbReference type="Proteomes" id="UP001415857"/>
    </source>
</evidence>
<reference evidence="2 3" key="1">
    <citation type="journal article" date="2024" name="Plant J.">
        <title>Genome sequences and population genomics reveal climatic adaptation and genomic divergence between two closely related sweetgum species.</title>
        <authorList>
            <person name="Xu W.Q."/>
            <person name="Ren C.Q."/>
            <person name="Zhang X.Y."/>
            <person name="Comes H.P."/>
            <person name="Liu X.H."/>
            <person name="Li Y.G."/>
            <person name="Kettle C.J."/>
            <person name="Jalonen R."/>
            <person name="Gaisberger H."/>
            <person name="Ma Y.Z."/>
            <person name="Qiu Y.X."/>
        </authorList>
    </citation>
    <scope>NUCLEOTIDE SEQUENCE [LARGE SCALE GENOMIC DNA]</scope>
    <source>
        <strain evidence="2">Hangzhou</strain>
    </source>
</reference>
<dbReference type="PANTHER" id="PTHR31286">
    <property type="entry name" value="GLYCINE-RICH CELL WALL STRUCTURAL PROTEIN 1.8-LIKE"/>
    <property type="match status" value="1"/>
</dbReference>
<comment type="caution">
    <text evidence="2">The sequence shown here is derived from an EMBL/GenBank/DDBJ whole genome shotgun (WGS) entry which is preliminary data.</text>
</comment>
<organism evidence="2 3">
    <name type="scientific">Liquidambar formosana</name>
    <name type="common">Formosan gum</name>
    <dbReference type="NCBI Taxonomy" id="63359"/>
    <lineage>
        <taxon>Eukaryota</taxon>
        <taxon>Viridiplantae</taxon>
        <taxon>Streptophyta</taxon>
        <taxon>Embryophyta</taxon>
        <taxon>Tracheophyta</taxon>
        <taxon>Spermatophyta</taxon>
        <taxon>Magnoliopsida</taxon>
        <taxon>eudicotyledons</taxon>
        <taxon>Gunneridae</taxon>
        <taxon>Pentapetalae</taxon>
        <taxon>Saxifragales</taxon>
        <taxon>Altingiaceae</taxon>
        <taxon>Liquidambar</taxon>
    </lineage>
</organism>
<dbReference type="AlphaFoldDB" id="A0AAP0WZ11"/>
<dbReference type="Proteomes" id="UP001415857">
    <property type="component" value="Unassembled WGS sequence"/>
</dbReference>
<feature type="compositionally biased region" description="Gly residues" evidence="1">
    <location>
        <begin position="9"/>
        <end position="23"/>
    </location>
</feature>
<gene>
    <name evidence="2" type="ORF">L1049_014001</name>
</gene>
<evidence type="ECO:0000313" key="2">
    <source>
        <dbReference type="EMBL" id="KAK9280313.1"/>
    </source>
</evidence>
<name>A0AAP0WZ11_LIQFO</name>
<sequence>MKRDHQEARGGGGGGGGDGGVGKGESSSMATGKGKMWEEEQQQDASGMDEIQAVLGYKLIPLPSHRLNISARRRLLSPSAKSQPCRRRLIPYCCHSSVCVCACSTVPSSEVLGGYRSTRISKMVQNYVQIHSLSQVWIRIYGLSQEYWSKQNLMEIARGVGIPCQIDRATLSQFFGHYARILVELNLTQPLPECIRVEHEGHGFFVDVRYENLPPKCSHCNVFGHDLGYCRFVKHVGVHKDDTVVGEKPKAVYKPQTSTMQYKPKQIANVALVVRKPTKQLNARVIENVSKLNVDLQSLAISVSHVSATHSKKWGDSSDDEDSDGKHVGHIANQNIVAEDIVNRNITTGAETTSELGVVLPINIAISPIGGTINNENTNVASLNQFTLGAVEDGNDGFALVLSKSQQKRLKKKAKQAFLMKILNEGS</sequence>
<proteinExistence type="predicted"/>
<keyword evidence="3" id="KW-1185">Reference proteome</keyword>
<dbReference type="EMBL" id="JBBPBK010000008">
    <property type="protein sequence ID" value="KAK9280313.1"/>
    <property type="molecule type" value="Genomic_DNA"/>
</dbReference>